<feature type="transmembrane region" description="Helical" evidence="2">
    <location>
        <begin position="313"/>
        <end position="330"/>
    </location>
</feature>
<feature type="transmembrane region" description="Helical" evidence="2">
    <location>
        <begin position="99"/>
        <end position="118"/>
    </location>
</feature>
<evidence type="ECO:0000256" key="1">
    <source>
        <dbReference type="SAM" id="MobiDB-lite"/>
    </source>
</evidence>
<keyword evidence="2" id="KW-1133">Transmembrane helix</keyword>
<keyword evidence="2" id="KW-0472">Membrane</keyword>
<dbReference type="EMBL" id="AGNL01021168">
    <property type="protein sequence ID" value="EJK60383.1"/>
    <property type="molecule type" value="Genomic_DNA"/>
</dbReference>
<feature type="transmembrane region" description="Helical" evidence="2">
    <location>
        <begin position="130"/>
        <end position="151"/>
    </location>
</feature>
<dbReference type="AlphaFoldDB" id="K0S2R2"/>
<protein>
    <submittedName>
        <fullName evidence="3">Uncharacterized protein</fullName>
    </submittedName>
</protein>
<keyword evidence="4" id="KW-1185">Reference proteome</keyword>
<feature type="region of interest" description="Disordered" evidence="1">
    <location>
        <begin position="1"/>
        <end position="32"/>
    </location>
</feature>
<gene>
    <name evidence="3" type="ORF">THAOC_19274</name>
</gene>
<evidence type="ECO:0000313" key="4">
    <source>
        <dbReference type="Proteomes" id="UP000266841"/>
    </source>
</evidence>
<comment type="caution">
    <text evidence="3">The sequence shown here is derived from an EMBL/GenBank/DDBJ whole genome shotgun (WGS) entry which is preliminary data.</text>
</comment>
<evidence type="ECO:0000313" key="3">
    <source>
        <dbReference type="EMBL" id="EJK60383.1"/>
    </source>
</evidence>
<feature type="transmembrane region" description="Helical" evidence="2">
    <location>
        <begin position="241"/>
        <end position="268"/>
    </location>
</feature>
<accession>K0S2R2</accession>
<feature type="compositionally biased region" description="Polar residues" evidence="1">
    <location>
        <begin position="17"/>
        <end position="27"/>
    </location>
</feature>
<keyword evidence="2" id="KW-0812">Transmembrane</keyword>
<sequence length="372" mass="41720">MSRKAFAKPIFDWKRSTPPQTDPSDVDTSNRYRREQSRFAGRSAKSFRRWATKDQLEKYRRLKKGRLRRFWGGRGCRHILIRDLVSDFMSLVSQASVPVMNISIVGASTVKLITYFVASAARVWALATNFWFLAGLAIMYQVGQAVLISLLEMYGDEALFYWMTKNLPRRRDQTDATDHGIIYVNSEGAATFVPPFGRPFVDQLRPRLELVRMVIILRVFTLYFSWRDSEMRETTREILSIHWAPAIICAISNPVSFAVTFMSLSILIDMSTSLRGSGLKGRRQIRWPPRLVLMLMLLVGVEGAGVAQGVSTGNAIGAAAAVASVAVIGLKKRPARVSASPVEGQRGAKEPSKRDILRAVDDIYQGVEDKGL</sequence>
<dbReference type="Proteomes" id="UP000266841">
    <property type="component" value="Unassembled WGS sequence"/>
</dbReference>
<name>K0S2R2_THAOC</name>
<feature type="transmembrane region" description="Helical" evidence="2">
    <location>
        <begin position="210"/>
        <end position="226"/>
    </location>
</feature>
<proteinExistence type="predicted"/>
<evidence type="ECO:0000256" key="2">
    <source>
        <dbReference type="SAM" id="Phobius"/>
    </source>
</evidence>
<reference evidence="3 4" key="1">
    <citation type="journal article" date="2012" name="Genome Biol.">
        <title>Genome and low-iron response of an oceanic diatom adapted to chronic iron limitation.</title>
        <authorList>
            <person name="Lommer M."/>
            <person name="Specht M."/>
            <person name="Roy A.S."/>
            <person name="Kraemer L."/>
            <person name="Andreson R."/>
            <person name="Gutowska M.A."/>
            <person name="Wolf J."/>
            <person name="Bergner S.V."/>
            <person name="Schilhabel M.B."/>
            <person name="Klostermeier U.C."/>
            <person name="Beiko R.G."/>
            <person name="Rosenstiel P."/>
            <person name="Hippler M."/>
            <person name="Laroche J."/>
        </authorList>
    </citation>
    <scope>NUCLEOTIDE SEQUENCE [LARGE SCALE GENOMIC DNA]</scope>
    <source>
        <strain evidence="3 4">CCMP1005</strain>
    </source>
</reference>
<organism evidence="3 4">
    <name type="scientific">Thalassiosira oceanica</name>
    <name type="common">Marine diatom</name>
    <dbReference type="NCBI Taxonomy" id="159749"/>
    <lineage>
        <taxon>Eukaryota</taxon>
        <taxon>Sar</taxon>
        <taxon>Stramenopiles</taxon>
        <taxon>Ochrophyta</taxon>
        <taxon>Bacillariophyta</taxon>
        <taxon>Coscinodiscophyceae</taxon>
        <taxon>Thalassiosirophycidae</taxon>
        <taxon>Thalassiosirales</taxon>
        <taxon>Thalassiosiraceae</taxon>
        <taxon>Thalassiosira</taxon>
    </lineage>
</organism>
<feature type="non-terminal residue" evidence="3">
    <location>
        <position position="372"/>
    </location>
</feature>